<dbReference type="AlphaFoldDB" id="A0A1J4JT55"/>
<protein>
    <submittedName>
        <fullName evidence="1">Uncharacterized protein</fullName>
    </submittedName>
</protein>
<evidence type="ECO:0000313" key="2">
    <source>
        <dbReference type="Proteomes" id="UP000179807"/>
    </source>
</evidence>
<name>A0A1J4JT55_9EUKA</name>
<keyword evidence="2" id="KW-1185">Reference proteome</keyword>
<sequence>MDFIKSNPYSTDFLSQQLITDALIRFKSSKIIYLLVFNRFFDQDYHIRHEISRVPLLLLLQLQQFDLFLPPVPYCCWFSPICRFQLNSSAETFQHICVHIPTETSSKSVSTQEHNTFIKFHNDEFNHYLPHEIIFMSLLHEFLRQITSIFQSFPHWSKKGD</sequence>
<gene>
    <name evidence="1" type="ORF">TRFO_07112</name>
</gene>
<dbReference type="EMBL" id="MLAK01000871">
    <property type="protein sequence ID" value="OHT02305.1"/>
    <property type="molecule type" value="Genomic_DNA"/>
</dbReference>
<comment type="caution">
    <text evidence="1">The sequence shown here is derived from an EMBL/GenBank/DDBJ whole genome shotgun (WGS) entry which is preliminary data.</text>
</comment>
<dbReference type="VEuPathDB" id="TrichDB:TRFO_07112"/>
<reference evidence="1" key="1">
    <citation type="submission" date="2016-10" db="EMBL/GenBank/DDBJ databases">
        <authorList>
            <person name="Benchimol M."/>
            <person name="Almeida L.G."/>
            <person name="Vasconcelos A.T."/>
            <person name="Perreira-Neves A."/>
            <person name="Rosa I.A."/>
            <person name="Tasca T."/>
            <person name="Bogo M.R."/>
            <person name="de Souza W."/>
        </authorList>
    </citation>
    <scope>NUCLEOTIDE SEQUENCE [LARGE SCALE GENOMIC DNA]</scope>
    <source>
        <strain evidence="1">K</strain>
    </source>
</reference>
<dbReference type="RefSeq" id="XP_068355441.1">
    <property type="nucleotide sequence ID" value="XM_068493499.1"/>
</dbReference>
<accession>A0A1J4JT55</accession>
<dbReference type="GeneID" id="94828203"/>
<dbReference type="Proteomes" id="UP000179807">
    <property type="component" value="Unassembled WGS sequence"/>
</dbReference>
<evidence type="ECO:0000313" key="1">
    <source>
        <dbReference type="EMBL" id="OHT02305.1"/>
    </source>
</evidence>
<proteinExistence type="predicted"/>
<organism evidence="1 2">
    <name type="scientific">Tritrichomonas foetus</name>
    <dbReference type="NCBI Taxonomy" id="1144522"/>
    <lineage>
        <taxon>Eukaryota</taxon>
        <taxon>Metamonada</taxon>
        <taxon>Parabasalia</taxon>
        <taxon>Tritrichomonadida</taxon>
        <taxon>Tritrichomonadidae</taxon>
        <taxon>Tritrichomonas</taxon>
    </lineage>
</organism>